<proteinExistence type="predicted"/>
<dbReference type="InterPro" id="IPR009072">
    <property type="entry name" value="Histone-fold"/>
</dbReference>
<dbReference type="PANTHER" id="PTHR10252">
    <property type="entry name" value="HISTONE-LIKE TRANSCRIPTION FACTOR CCAAT-RELATED"/>
    <property type="match status" value="1"/>
</dbReference>
<keyword evidence="6" id="KW-1185">Reference proteome</keyword>
<evidence type="ECO:0000256" key="2">
    <source>
        <dbReference type="ARBA" id="ARBA00023242"/>
    </source>
</evidence>
<reference evidence="5 6" key="1">
    <citation type="journal article" date="2021" name="Comput. Struct. Biotechnol. J.">
        <title>De novo genome assembly of the potent medicinal plant Rehmannia glutinosa using nanopore technology.</title>
        <authorList>
            <person name="Ma L."/>
            <person name="Dong C."/>
            <person name="Song C."/>
            <person name="Wang X."/>
            <person name="Zheng X."/>
            <person name="Niu Y."/>
            <person name="Chen S."/>
            <person name="Feng W."/>
        </authorList>
    </citation>
    <scope>NUCLEOTIDE SEQUENCE [LARGE SCALE GENOMIC DNA]</scope>
    <source>
        <strain evidence="5">DH-2019</strain>
    </source>
</reference>
<organism evidence="5 6">
    <name type="scientific">Rehmannia glutinosa</name>
    <name type="common">Chinese foxglove</name>
    <dbReference type="NCBI Taxonomy" id="99300"/>
    <lineage>
        <taxon>Eukaryota</taxon>
        <taxon>Viridiplantae</taxon>
        <taxon>Streptophyta</taxon>
        <taxon>Embryophyta</taxon>
        <taxon>Tracheophyta</taxon>
        <taxon>Spermatophyta</taxon>
        <taxon>Magnoliopsida</taxon>
        <taxon>eudicotyledons</taxon>
        <taxon>Gunneridae</taxon>
        <taxon>Pentapetalae</taxon>
        <taxon>asterids</taxon>
        <taxon>lamiids</taxon>
        <taxon>Lamiales</taxon>
        <taxon>Orobanchaceae</taxon>
        <taxon>Rehmannieae</taxon>
        <taxon>Rehmannia</taxon>
    </lineage>
</organism>
<dbReference type="InterPro" id="IPR050568">
    <property type="entry name" value="Transcr_DNA_Rep_Reg"/>
</dbReference>
<feature type="compositionally biased region" description="Basic and acidic residues" evidence="3">
    <location>
        <begin position="163"/>
        <end position="175"/>
    </location>
</feature>
<dbReference type="Pfam" id="PF00808">
    <property type="entry name" value="CBFD_NFYB_HMF"/>
    <property type="match status" value="1"/>
</dbReference>
<dbReference type="PANTHER" id="PTHR10252:SF54">
    <property type="entry name" value="CHROMATIN ACCESSIBILITY COMPLEX PROTEIN 1"/>
    <property type="match status" value="1"/>
</dbReference>
<comment type="caution">
    <text evidence="5">The sequence shown here is derived from an EMBL/GenBank/DDBJ whole genome shotgun (WGS) entry which is preliminary data.</text>
</comment>
<dbReference type="CDD" id="cd22929">
    <property type="entry name" value="HFD_POLE4-like"/>
    <property type="match status" value="1"/>
</dbReference>
<evidence type="ECO:0000256" key="3">
    <source>
        <dbReference type="SAM" id="MobiDB-lite"/>
    </source>
</evidence>
<gene>
    <name evidence="5" type="ORF">DH2020_043812</name>
</gene>
<keyword evidence="2" id="KW-0539">Nucleus</keyword>
<feature type="domain" description="Transcription factor CBF/NF-Y/archaeal histone" evidence="4">
    <location>
        <begin position="75"/>
        <end position="138"/>
    </location>
</feature>
<evidence type="ECO:0000313" key="5">
    <source>
        <dbReference type="EMBL" id="KAK6122449.1"/>
    </source>
</evidence>
<feature type="region of interest" description="Disordered" evidence="3">
    <location>
        <begin position="1"/>
        <end position="73"/>
    </location>
</feature>
<feature type="compositionally biased region" description="Polar residues" evidence="3">
    <location>
        <begin position="42"/>
        <end position="54"/>
    </location>
</feature>
<dbReference type="InterPro" id="IPR003958">
    <property type="entry name" value="CBFA_NFYB_domain"/>
</dbReference>
<evidence type="ECO:0000313" key="6">
    <source>
        <dbReference type="Proteomes" id="UP001318860"/>
    </source>
</evidence>
<dbReference type="Proteomes" id="UP001318860">
    <property type="component" value="Unassembled WGS sequence"/>
</dbReference>
<name>A0ABR0UIM5_REHGL</name>
<sequence>MKHHLQRTSRSNNTRTAPDVITPKIKLKYEKHEKQRRARPVAQSSFSVSHQSGNPPMAEQEEENSNAIDEPHKLEIPTRRVKNIMELDKDIKKVNSEALFLIASSTELFLQFLAEISAHVVLEKKKRTVRVEHLRVAVKRHRPIADFLLDSLPMPPQPSEQNPPKDRVKSRPDKKLVPFATRSIDAFLRKFT</sequence>
<dbReference type="Gene3D" id="1.10.20.10">
    <property type="entry name" value="Histone, subunit A"/>
    <property type="match status" value="1"/>
</dbReference>
<dbReference type="EMBL" id="JABTTQ020002719">
    <property type="protein sequence ID" value="KAK6122449.1"/>
    <property type="molecule type" value="Genomic_DNA"/>
</dbReference>
<evidence type="ECO:0000259" key="4">
    <source>
        <dbReference type="Pfam" id="PF00808"/>
    </source>
</evidence>
<evidence type="ECO:0000256" key="1">
    <source>
        <dbReference type="ARBA" id="ARBA00004123"/>
    </source>
</evidence>
<accession>A0ABR0UIM5</accession>
<comment type="subcellular location">
    <subcellularLocation>
        <location evidence="1">Nucleus</location>
    </subcellularLocation>
</comment>
<protein>
    <recommendedName>
        <fullName evidence="4">Transcription factor CBF/NF-Y/archaeal histone domain-containing protein</fullName>
    </recommendedName>
</protein>
<feature type="region of interest" description="Disordered" evidence="3">
    <location>
        <begin position="149"/>
        <end position="175"/>
    </location>
</feature>
<dbReference type="SUPFAM" id="SSF47113">
    <property type="entry name" value="Histone-fold"/>
    <property type="match status" value="1"/>
</dbReference>